<dbReference type="PRINTS" id="PR00463">
    <property type="entry name" value="EP450I"/>
</dbReference>
<dbReference type="InterPro" id="IPR002401">
    <property type="entry name" value="Cyt_P450_E_grp-I"/>
</dbReference>
<keyword evidence="6 8" id="KW-0408">Iron</keyword>
<proteinExistence type="inferred from homology"/>
<keyword evidence="10" id="KW-1185">Reference proteome</keyword>
<organism evidence="10 11">
    <name type="scientific">Erinaceus europaeus</name>
    <name type="common">Western European hedgehog</name>
    <dbReference type="NCBI Taxonomy" id="9365"/>
    <lineage>
        <taxon>Eukaryota</taxon>
        <taxon>Metazoa</taxon>
        <taxon>Chordata</taxon>
        <taxon>Craniata</taxon>
        <taxon>Vertebrata</taxon>
        <taxon>Euteleostomi</taxon>
        <taxon>Mammalia</taxon>
        <taxon>Eutheria</taxon>
        <taxon>Laurasiatheria</taxon>
        <taxon>Eulipotyphla</taxon>
        <taxon>Erinaceidae</taxon>
        <taxon>Erinaceinae</taxon>
        <taxon>Erinaceus</taxon>
    </lineage>
</organism>
<dbReference type="Pfam" id="PF00067">
    <property type="entry name" value="p450"/>
    <property type="match status" value="1"/>
</dbReference>
<keyword evidence="8" id="KW-0503">Monooxygenase</keyword>
<comment type="cofactor">
    <cofactor evidence="1">
        <name>heme</name>
        <dbReference type="ChEBI" id="CHEBI:30413"/>
    </cofactor>
</comment>
<comment type="similarity">
    <text evidence="3 8">Belongs to the cytochrome P450 family.</text>
</comment>
<dbReference type="PANTHER" id="PTHR24300">
    <property type="entry name" value="CYTOCHROME P450 508A4-RELATED"/>
    <property type="match status" value="1"/>
</dbReference>
<evidence type="ECO:0000256" key="7">
    <source>
        <dbReference type="ARBA" id="ARBA00023136"/>
    </source>
</evidence>
<gene>
    <name evidence="11" type="primary">LOC107523358</name>
</gene>
<dbReference type="RefSeq" id="XP_060041976.1">
    <property type="nucleotide sequence ID" value="XM_060185993.1"/>
</dbReference>
<keyword evidence="8" id="KW-0560">Oxidoreductase</keyword>
<keyword evidence="9" id="KW-1133">Transmembrane helix</keyword>
<evidence type="ECO:0000256" key="6">
    <source>
        <dbReference type="ARBA" id="ARBA00023004"/>
    </source>
</evidence>
<comment type="subcellular location">
    <subcellularLocation>
        <location evidence="2">Membrane</location>
    </subcellularLocation>
</comment>
<dbReference type="GeneID" id="107523358"/>
<sequence length="490" mass="56068">MALSWAATTILALTLSCLLILITWKWRSKGAKLPPGPLPLPFLGNLLQLRITAMLDSCLQLRETYGPVFTVYFGSLPVVVLCGHDAVKEALVGQADNFSGRGRMGSVPKNREKGLVFANGEQWKILRRFTLTALRDFGMGKRRIEERILEEAGFLLKEFHKTKGAPINLTFFLSCAVCNVISSIVFGSRFDYEDGQFRKLLQMIHWNVSAINSPLAQLYNMYPGVMQYLSRRNDHNLKKELTDFITTTVKAHEASLVPQNPRDFIDCFLIKMHQDQRNPHTEFNLQTLLIVLFDLFSASTETITSRLYIGFLLLLKHPEVMAKVHEEIDQVIGPHRLPSMDDRLKMPYTDAVIHEILRRKRTGMGIPRCVTRDTEFRGYLLPKGTIVYPLLDSVHNDPSYFSQPDAFCPQHFLDEQGQFKKNEAFMPFSCGKRVCPGEALARQELFLYFTSILQSFSLRPLVPPRDIDITPRFVNTVSVYCQYEFCFLPR</sequence>
<protein>
    <submittedName>
        <fullName evidence="11">Cytochrome P450 2G1-like isoform X2</fullName>
    </submittedName>
</protein>
<accession>A0ABM3WZI2</accession>
<keyword evidence="5 8" id="KW-0479">Metal-binding</keyword>
<evidence type="ECO:0000256" key="3">
    <source>
        <dbReference type="ARBA" id="ARBA00010617"/>
    </source>
</evidence>
<evidence type="ECO:0000256" key="8">
    <source>
        <dbReference type="RuleBase" id="RU000461"/>
    </source>
</evidence>
<keyword evidence="9" id="KW-0812">Transmembrane</keyword>
<keyword evidence="4 8" id="KW-0349">Heme</keyword>
<dbReference type="InterPro" id="IPR036396">
    <property type="entry name" value="Cyt_P450_sf"/>
</dbReference>
<dbReference type="SUPFAM" id="SSF48264">
    <property type="entry name" value="Cytochrome P450"/>
    <property type="match status" value="1"/>
</dbReference>
<feature type="transmembrane region" description="Helical" evidence="9">
    <location>
        <begin position="6"/>
        <end position="24"/>
    </location>
</feature>
<dbReference type="InterPro" id="IPR001128">
    <property type="entry name" value="Cyt_P450"/>
</dbReference>
<keyword evidence="7 9" id="KW-0472">Membrane</keyword>
<dbReference type="InterPro" id="IPR050182">
    <property type="entry name" value="Cytochrome_P450_fam2"/>
</dbReference>
<evidence type="ECO:0000313" key="11">
    <source>
        <dbReference type="RefSeq" id="XP_060041976.1"/>
    </source>
</evidence>
<evidence type="ECO:0000313" key="10">
    <source>
        <dbReference type="Proteomes" id="UP001652624"/>
    </source>
</evidence>
<evidence type="ECO:0000256" key="5">
    <source>
        <dbReference type="ARBA" id="ARBA00022723"/>
    </source>
</evidence>
<evidence type="ECO:0000256" key="9">
    <source>
        <dbReference type="SAM" id="Phobius"/>
    </source>
</evidence>
<reference evidence="10" key="1">
    <citation type="submission" date="2025-05" db="UniProtKB">
        <authorList>
            <consortium name="RefSeq"/>
        </authorList>
    </citation>
    <scope>NUCLEOTIDE SEQUENCE [LARGE SCALE GENOMIC DNA]</scope>
</reference>
<dbReference type="Proteomes" id="UP001652624">
    <property type="component" value="Chromosome 2"/>
</dbReference>
<dbReference type="PRINTS" id="PR00385">
    <property type="entry name" value="P450"/>
</dbReference>
<evidence type="ECO:0000256" key="4">
    <source>
        <dbReference type="ARBA" id="ARBA00022617"/>
    </source>
</evidence>
<evidence type="ECO:0000256" key="2">
    <source>
        <dbReference type="ARBA" id="ARBA00004370"/>
    </source>
</evidence>
<evidence type="ECO:0000256" key="1">
    <source>
        <dbReference type="ARBA" id="ARBA00001971"/>
    </source>
</evidence>
<dbReference type="PANTHER" id="PTHR24300:SF424">
    <property type="entry name" value="CYTOCHROME P450"/>
    <property type="match status" value="1"/>
</dbReference>
<dbReference type="InterPro" id="IPR017972">
    <property type="entry name" value="Cyt_P450_CS"/>
</dbReference>
<reference evidence="11" key="2">
    <citation type="submission" date="2025-08" db="UniProtKB">
        <authorList>
            <consortium name="RefSeq"/>
        </authorList>
    </citation>
    <scope>IDENTIFICATION</scope>
</reference>
<dbReference type="PROSITE" id="PS00086">
    <property type="entry name" value="CYTOCHROME_P450"/>
    <property type="match status" value="1"/>
</dbReference>
<name>A0ABM3WZI2_ERIEU</name>
<dbReference type="Gene3D" id="1.10.630.10">
    <property type="entry name" value="Cytochrome P450"/>
    <property type="match status" value="1"/>
</dbReference>